<dbReference type="InterPro" id="IPR036249">
    <property type="entry name" value="Thioredoxin-like_sf"/>
</dbReference>
<evidence type="ECO:0000313" key="3">
    <source>
        <dbReference type="Proteomes" id="UP000695264"/>
    </source>
</evidence>
<dbReference type="Gene3D" id="3.40.30.10">
    <property type="entry name" value="Glutaredoxin"/>
    <property type="match status" value="1"/>
</dbReference>
<accession>A0ABX1BW18</accession>
<proteinExistence type="predicted"/>
<dbReference type="RefSeq" id="WP_168100216.1">
    <property type="nucleotide sequence ID" value="NZ_JAATEN010000002.1"/>
</dbReference>
<gene>
    <name evidence="2" type="ORF">HCK00_03370</name>
</gene>
<evidence type="ECO:0000259" key="1">
    <source>
        <dbReference type="Pfam" id="PF01323"/>
    </source>
</evidence>
<name>A0ABX1BW18_9ACTN</name>
<evidence type="ECO:0000313" key="2">
    <source>
        <dbReference type="EMBL" id="NJP99606.1"/>
    </source>
</evidence>
<reference evidence="2 3" key="1">
    <citation type="submission" date="2020-03" db="EMBL/GenBank/DDBJ databases">
        <title>WGS of actinomycetes isolated from Thailand.</title>
        <authorList>
            <person name="Thawai C."/>
        </authorList>
    </citation>
    <scope>NUCLEOTIDE SEQUENCE [LARGE SCALE GENOMIC DNA]</scope>
    <source>
        <strain evidence="2 3">PLAI 1-29</strain>
    </source>
</reference>
<keyword evidence="3" id="KW-1185">Reference proteome</keyword>
<organism evidence="2 3">
    <name type="scientific">Streptomyces zingiberis</name>
    <dbReference type="NCBI Taxonomy" id="2053010"/>
    <lineage>
        <taxon>Bacteria</taxon>
        <taxon>Bacillati</taxon>
        <taxon>Actinomycetota</taxon>
        <taxon>Actinomycetes</taxon>
        <taxon>Kitasatosporales</taxon>
        <taxon>Streptomycetaceae</taxon>
        <taxon>Streptomyces</taxon>
    </lineage>
</organism>
<dbReference type="InterPro" id="IPR001853">
    <property type="entry name" value="DSBA-like_thioredoxin_dom"/>
</dbReference>
<feature type="domain" description="DSBA-like thioredoxin" evidence="1">
    <location>
        <begin position="2"/>
        <end position="201"/>
    </location>
</feature>
<sequence length="216" mass="23353">MRVDIWVDVICPWCYIGTARFGKALAGFAHRDQVEVVHRSFELDPTRDRTHVEPVRTMLADTFGPQGPAMEQQVAATAAAEGLAYRTDREVGSTLDAHRLLHLAGARGHRSRLLNLLFEANFAEARSIFTPESLLGLALTAGLDEAEARGVLDDPGAHLDAVRADEREAARLGATGVPFFVIDHRYAVSGSRPAEAFAEALDTAWSGRPPTGDAPA</sequence>
<dbReference type="EMBL" id="JAATEN010000002">
    <property type="protein sequence ID" value="NJP99606.1"/>
    <property type="molecule type" value="Genomic_DNA"/>
</dbReference>
<dbReference type="Pfam" id="PF01323">
    <property type="entry name" value="DSBA"/>
    <property type="match status" value="1"/>
</dbReference>
<protein>
    <submittedName>
        <fullName evidence="2">DsbA family oxidoreductase</fullName>
    </submittedName>
</protein>
<dbReference type="SUPFAM" id="SSF52833">
    <property type="entry name" value="Thioredoxin-like"/>
    <property type="match status" value="1"/>
</dbReference>
<dbReference type="CDD" id="cd03024">
    <property type="entry name" value="DsbA_FrnE"/>
    <property type="match status" value="1"/>
</dbReference>
<dbReference type="Proteomes" id="UP000695264">
    <property type="component" value="Unassembled WGS sequence"/>
</dbReference>
<dbReference type="PANTHER" id="PTHR13887:SF41">
    <property type="entry name" value="THIOREDOXIN SUPERFAMILY PROTEIN"/>
    <property type="match status" value="1"/>
</dbReference>
<dbReference type="PANTHER" id="PTHR13887">
    <property type="entry name" value="GLUTATHIONE S-TRANSFERASE KAPPA"/>
    <property type="match status" value="1"/>
</dbReference>
<comment type="caution">
    <text evidence="2">The sequence shown here is derived from an EMBL/GenBank/DDBJ whole genome shotgun (WGS) entry which is preliminary data.</text>
</comment>